<keyword evidence="3 5" id="KW-1133">Transmembrane helix</keyword>
<dbReference type="InterPro" id="IPR027417">
    <property type="entry name" value="P-loop_NTPase"/>
</dbReference>
<dbReference type="SUPFAM" id="SSF52540">
    <property type="entry name" value="P-loop containing nucleoside triphosphate hydrolases"/>
    <property type="match status" value="1"/>
</dbReference>
<feature type="transmembrane region" description="Helical" evidence="5">
    <location>
        <begin position="334"/>
        <end position="360"/>
    </location>
</feature>
<accession>A0AA36CEX0</accession>
<keyword evidence="4 5" id="KW-0472">Membrane</keyword>
<keyword evidence="2 5" id="KW-0812">Transmembrane</keyword>
<comment type="subcellular location">
    <subcellularLocation>
        <location evidence="1">Membrane</location>
        <topology evidence="1">Multi-pass membrane protein</topology>
    </subcellularLocation>
</comment>
<dbReference type="Pfam" id="PF00005">
    <property type="entry name" value="ABC_tran"/>
    <property type="match status" value="1"/>
</dbReference>
<evidence type="ECO:0000313" key="9">
    <source>
        <dbReference type="Proteomes" id="UP001177023"/>
    </source>
</evidence>
<evidence type="ECO:0000256" key="5">
    <source>
        <dbReference type="SAM" id="Phobius"/>
    </source>
</evidence>
<evidence type="ECO:0000256" key="1">
    <source>
        <dbReference type="ARBA" id="ARBA00004141"/>
    </source>
</evidence>
<dbReference type="GO" id="GO:0016020">
    <property type="term" value="C:membrane"/>
    <property type="evidence" value="ECO:0007669"/>
    <property type="project" value="UniProtKB-SubCell"/>
</dbReference>
<gene>
    <name evidence="8" type="ORF">MSPICULIGERA_LOCUS6279</name>
</gene>
<feature type="transmembrane region" description="Helical" evidence="5">
    <location>
        <begin position="405"/>
        <end position="426"/>
    </location>
</feature>
<dbReference type="PANTHER" id="PTHR19229:SF151">
    <property type="entry name" value="ABC TRANSPORTER DOMAIN-CONTAINING PROTEIN"/>
    <property type="match status" value="1"/>
</dbReference>
<proteinExistence type="predicted"/>
<dbReference type="InterPro" id="IPR026082">
    <property type="entry name" value="ABCA"/>
</dbReference>
<sequence length="480" mass="53680">MAEACNREYHLGAVGISERPVGLCPQKNSLFDKLTVRETIRFFHRLKGSSTNCDEEINGYMNALRFADKADELVENLSGGTKRKLCVAVAACGESRVVLLDEPTAGMDPGARRDIENLLQQIKPNRTILLTTHYMDEAERLGDWIYIMQAGRDVGRSKALDFTAVSPIKCIVQSDESRPGQEVSIYQQYLEDQCARFLKLDPARSFEEQMFEEPKHLPALGVGVRLLANGTHAIFNSYAYHAAPAAMHLVANARLRHFTGKVTAAIHSSIQIYAPANGSESASEEERIMNRFVIVPVLILAFALTTSSFVMFHVEERASHFKHQQLLTKLHPSLFWTASIIYDGAIFFFVCGASIMLFWYHGLMNGELQYVFLLWSLYFWACCPLIYSASYFFESPSKASTILVIWQFVTSAFAAVVVAMLGVLQYHEQLEVVLMFLFPPYAMGAGMSAVQDWSINAKRPANLPISGAKLVAISVQNLFI</sequence>
<dbReference type="GO" id="GO:0005524">
    <property type="term" value="F:ATP binding"/>
    <property type="evidence" value="ECO:0007669"/>
    <property type="project" value="InterPro"/>
</dbReference>
<evidence type="ECO:0000256" key="4">
    <source>
        <dbReference type="ARBA" id="ARBA00023136"/>
    </source>
</evidence>
<dbReference type="GO" id="GO:0016887">
    <property type="term" value="F:ATP hydrolysis activity"/>
    <property type="evidence" value="ECO:0007669"/>
    <property type="project" value="InterPro"/>
</dbReference>
<feature type="transmembrane region" description="Helical" evidence="5">
    <location>
        <begin position="432"/>
        <end position="450"/>
    </location>
</feature>
<name>A0AA36CEX0_9BILA</name>
<comment type="caution">
    <text evidence="8">The sequence shown here is derived from an EMBL/GenBank/DDBJ whole genome shotgun (WGS) entry which is preliminary data.</text>
</comment>
<evidence type="ECO:0000256" key="2">
    <source>
        <dbReference type="ARBA" id="ARBA00022692"/>
    </source>
</evidence>
<dbReference type="Gene3D" id="3.40.50.300">
    <property type="entry name" value="P-loop containing nucleotide triphosphate hydrolases"/>
    <property type="match status" value="1"/>
</dbReference>
<feature type="transmembrane region" description="Helical" evidence="5">
    <location>
        <begin position="372"/>
        <end position="393"/>
    </location>
</feature>
<dbReference type="GO" id="GO:0005319">
    <property type="term" value="F:lipid transporter activity"/>
    <property type="evidence" value="ECO:0007669"/>
    <property type="project" value="TreeGrafter"/>
</dbReference>
<feature type="transmembrane region" description="Helical" evidence="5">
    <location>
        <begin position="292"/>
        <end position="314"/>
    </location>
</feature>
<dbReference type="Pfam" id="PF12698">
    <property type="entry name" value="ABC2_membrane_3"/>
    <property type="match status" value="1"/>
</dbReference>
<dbReference type="InterPro" id="IPR003439">
    <property type="entry name" value="ABC_transporter-like_ATP-bd"/>
</dbReference>
<dbReference type="AlphaFoldDB" id="A0AA36CEX0"/>
<dbReference type="PANTHER" id="PTHR19229">
    <property type="entry name" value="ATP-BINDING CASSETTE TRANSPORTER SUBFAMILY A ABCA"/>
    <property type="match status" value="1"/>
</dbReference>
<feature type="domain" description="ABC-2 type transporter transmembrane" evidence="7">
    <location>
        <begin position="236"/>
        <end position="450"/>
    </location>
</feature>
<evidence type="ECO:0008006" key="10">
    <source>
        <dbReference type="Google" id="ProtNLM"/>
    </source>
</evidence>
<protein>
    <recommendedName>
        <fullName evidence="10">ABC transporter domain-containing protein</fullName>
    </recommendedName>
</protein>
<feature type="non-terminal residue" evidence="8">
    <location>
        <position position="1"/>
    </location>
</feature>
<feature type="domain" description="ABC transporter" evidence="6">
    <location>
        <begin position="17"/>
        <end position="105"/>
    </location>
</feature>
<dbReference type="EMBL" id="CATQJA010001552">
    <property type="protein sequence ID" value="CAJ0567739.1"/>
    <property type="molecule type" value="Genomic_DNA"/>
</dbReference>
<dbReference type="GO" id="GO:0140359">
    <property type="term" value="F:ABC-type transporter activity"/>
    <property type="evidence" value="ECO:0007669"/>
    <property type="project" value="InterPro"/>
</dbReference>
<evidence type="ECO:0000313" key="8">
    <source>
        <dbReference type="EMBL" id="CAJ0567739.1"/>
    </source>
</evidence>
<organism evidence="8 9">
    <name type="scientific">Mesorhabditis spiculigera</name>
    <dbReference type="NCBI Taxonomy" id="96644"/>
    <lineage>
        <taxon>Eukaryota</taxon>
        <taxon>Metazoa</taxon>
        <taxon>Ecdysozoa</taxon>
        <taxon>Nematoda</taxon>
        <taxon>Chromadorea</taxon>
        <taxon>Rhabditida</taxon>
        <taxon>Rhabditina</taxon>
        <taxon>Rhabditomorpha</taxon>
        <taxon>Rhabditoidea</taxon>
        <taxon>Rhabditidae</taxon>
        <taxon>Mesorhabditinae</taxon>
        <taxon>Mesorhabditis</taxon>
    </lineage>
</organism>
<dbReference type="Proteomes" id="UP001177023">
    <property type="component" value="Unassembled WGS sequence"/>
</dbReference>
<dbReference type="InterPro" id="IPR013525">
    <property type="entry name" value="ABC2_TM"/>
</dbReference>
<keyword evidence="9" id="KW-1185">Reference proteome</keyword>
<evidence type="ECO:0000259" key="7">
    <source>
        <dbReference type="Pfam" id="PF12698"/>
    </source>
</evidence>
<reference evidence="8" key="1">
    <citation type="submission" date="2023-06" db="EMBL/GenBank/DDBJ databases">
        <authorList>
            <person name="Delattre M."/>
        </authorList>
    </citation>
    <scope>NUCLEOTIDE SEQUENCE</scope>
    <source>
        <strain evidence="8">AF72</strain>
    </source>
</reference>
<evidence type="ECO:0000256" key="3">
    <source>
        <dbReference type="ARBA" id="ARBA00022989"/>
    </source>
</evidence>
<evidence type="ECO:0000259" key="6">
    <source>
        <dbReference type="Pfam" id="PF00005"/>
    </source>
</evidence>